<proteinExistence type="inferred from homology"/>
<protein>
    <submittedName>
        <fullName evidence="3">Dynein axonemal heavy chain 2</fullName>
    </submittedName>
</protein>
<gene>
    <name evidence="3" type="ORF">AKAME5_000633400</name>
</gene>
<accession>A0AAD3MGZ3</accession>
<sequence length="181" mass="20557">MNTVHKIPLMDHPPAWAHCEPVSEGRLQLECHIFQEKVAKQYSKQDFRQGLQCSVRLCQERQGGGDSLFSYLMERVRNNLHIVLCMSPVGETFRKKVNKRGSLSIPTVHPAVIYSPILWSFSFAVESLDKKDMTKIKPHGRPPALVETVMQAVVILQGKEPTWAGAKSQLGERQQQHRMKG</sequence>
<evidence type="ECO:0000256" key="1">
    <source>
        <dbReference type="ARBA" id="ARBA00008887"/>
    </source>
</evidence>
<dbReference type="Gene3D" id="3.40.50.300">
    <property type="entry name" value="P-loop containing nucleotide triphosphate hydrolases"/>
    <property type="match status" value="1"/>
</dbReference>
<feature type="domain" description="Dynein heavy chain AAA module D4" evidence="2">
    <location>
        <begin position="62"/>
        <end position="103"/>
    </location>
</feature>
<organism evidence="3 4">
    <name type="scientific">Lates japonicus</name>
    <name type="common">Japanese lates</name>
    <dbReference type="NCBI Taxonomy" id="270547"/>
    <lineage>
        <taxon>Eukaryota</taxon>
        <taxon>Metazoa</taxon>
        <taxon>Chordata</taxon>
        <taxon>Craniata</taxon>
        <taxon>Vertebrata</taxon>
        <taxon>Euteleostomi</taxon>
        <taxon>Actinopterygii</taxon>
        <taxon>Neopterygii</taxon>
        <taxon>Teleostei</taxon>
        <taxon>Neoteleostei</taxon>
        <taxon>Acanthomorphata</taxon>
        <taxon>Carangaria</taxon>
        <taxon>Carangaria incertae sedis</taxon>
        <taxon>Centropomidae</taxon>
        <taxon>Lates</taxon>
    </lineage>
</organism>
<dbReference type="Proteomes" id="UP001279410">
    <property type="component" value="Unassembled WGS sequence"/>
</dbReference>
<dbReference type="InterPro" id="IPR026983">
    <property type="entry name" value="DHC"/>
</dbReference>
<comment type="similarity">
    <text evidence="1">Belongs to the dynein heavy chain family.</text>
</comment>
<dbReference type="GO" id="GO:0030286">
    <property type="term" value="C:dynein complex"/>
    <property type="evidence" value="ECO:0007669"/>
    <property type="project" value="InterPro"/>
</dbReference>
<dbReference type="Gene3D" id="1.20.920.60">
    <property type="match status" value="1"/>
</dbReference>
<dbReference type="InterPro" id="IPR027417">
    <property type="entry name" value="P-loop_NTPase"/>
</dbReference>
<dbReference type="InterPro" id="IPR024317">
    <property type="entry name" value="Dynein_heavy_chain_D4_dom"/>
</dbReference>
<evidence type="ECO:0000313" key="3">
    <source>
        <dbReference type="EMBL" id="GLD53606.1"/>
    </source>
</evidence>
<dbReference type="Pfam" id="PF12780">
    <property type="entry name" value="AAA_8"/>
    <property type="match status" value="1"/>
</dbReference>
<reference evidence="3" key="1">
    <citation type="submission" date="2022-08" db="EMBL/GenBank/DDBJ databases">
        <title>Genome sequencing of akame (Lates japonicus).</title>
        <authorList>
            <person name="Hashiguchi Y."/>
            <person name="Takahashi H."/>
        </authorList>
    </citation>
    <scope>NUCLEOTIDE SEQUENCE</scope>
    <source>
        <strain evidence="3">Kochi</strain>
    </source>
</reference>
<comment type="caution">
    <text evidence="3">The sequence shown here is derived from an EMBL/GenBank/DDBJ whole genome shotgun (WGS) entry which is preliminary data.</text>
</comment>
<dbReference type="PANTHER" id="PTHR22878">
    <property type="entry name" value="DYNEIN HEAVY CHAIN 6, AXONEMAL-LIKE-RELATED"/>
    <property type="match status" value="1"/>
</dbReference>
<dbReference type="GO" id="GO:0045505">
    <property type="term" value="F:dynein intermediate chain binding"/>
    <property type="evidence" value="ECO:0007669"/>
    <property type="project" value="InterPro"/>
</dbReference>
<keyword evidence="4" id="KW-1185">Reference proteome</keyword>
<dbReference type="AlphaFoldDB" id="A0AAD3MGZ3"/>
<name>A0AAD3MGZ3_LATJO</name>
<dbReference type="PANTHER" id="PTHR22878:SF70">
    <property type="entry name" value="DYNEIN HEAVY CHAIN 2, AXONEMAL"/>
    <property type="match status" value="1"/>
</dbReference>
<evidence type="ECO:0000313" key="4">
    <source>
        <dbReference type="Proteomes" id="UP001279410"/>
    </source>
</evidence>
<dbReference type="GO" id="GO:0051959">
    <property type="term" value="F:dynein light intermediate chain binding"/>
    <property type="evidence" value="ECO:0007669"/>
    <property type="project" value="InterPro"/>
</dbReference>
<dbReference type="EMBL" id="BRZM01000018">
    <property type="protein sequence ID" value="GLD53606.1"/>
    <property type="molecule type" value="Genomic_DNA"/>
</dbReference>
<dbReference type="GO" id="GO:0007018">
    <property type="term" value="P:microtubule-based movement"/>
    <property type="evidence" value="ECO:0007669"/>
    <property type="project" value="InterPro"/>
</dbReference>
<evidence type="ECO:0000259" key="2">
    <source>
        <dbReference type="Pfam" id="PF12780"/>
    </source>
</evidence>